<reference evidence="2 3" key="1">
    <citation type="submission" date="2017-12" db="EMBL/GenBank/DDBJ databases">
        <title>Comparative genomics of Botrytis spp.</title>
        <authorList>
            <person name="Valero-Jimenez C.A."/>
            <person name="Tapia P."/>
            <person name="Veloso J."/>
            <person name="Silva-Moreno E."/>
            <person name="Staats M."/>
            <person name="Valdes J.H."/>
            <person name="Van Kan J.A.L."/>
        </authorList>
    </citation>
    <scope>NUCLEOTIDE SEQUENCE [LARGE SCALE GENOMIC DNA]</scope>
    <source>
        <strain evidence="2 3">Be9601</strain>
    </source>
</reference>
<comment type="caution">
    <text evidence="2">The sequence shown here is derived from an EMBL/GenBank/DDBJ whole genome shotgun (WGS) entry which is preliminary data.</text>
</comment>
<sequence length="352" mass="40165">MRSSDLTVLLDLVQYASRLVQHTLEAKTWSSNPSGPRWDLRGKKLLALANTKKVFGVFKLEAYWGLRDKSRQNIIIISPLFSDSPAGILTNLDGALDLMEPLLEIQLLISTSGFMACGILGGDDHIYRHDLESFFYVFLWLAIFYDEVTSKYILASSHLYTWMGLLRMGMKWGDIFKIKKTDIQSMEFSKLVEMEFRKLFRPYLLLAIRCYKFLFPIQNGKIFIGTNPNSAAAERLYKEMIAIYGSTFSMDDATHYDSLSTIERYINHFLALRQPPKTFCPSEVARALTHPELQALGYSCWREAMPDIRSILFTMRENDYVEVLQKGVVLEGDLGAGLANVVGPIRIRKPLA</sequence>
<dbReference type="Gene3D" id="1.10.10.10">
    <property type="entry name" value="Winged helix-like DNA-binding domain superfamily/Winged helix DNA-binding domain"/>
    <property type="match status" value="1"/>
</dbReference>
<protein>
    <recommendedName>
        <fullName evidence="1">Fungal-type protein kinase domain-containing protein</fullName>
    </recommendedName>
</protein>
<evidence type="ECO:0000313" key="3">
    <source>
        <dbReference type="Proteomes" id="UP000297229"/>
    </source>
</evidence>
<dbReference type="AlphaFoldDB" id="A0A4Z1K320"/>
<accession>A0A4Z1K320</accession>
<evidence type="ECO:0000313" key="2">
    <source>
        <dbReference type="EMBL" id="TGO75697.1"/>
    </source>
</evidence>
<dbReference type="PANTHER" id="PTHR38248">
    <property type="entry name" value="FUNK1 6"/>
    <property type="match status" value="1"/>
</dbReference>
<organism evidence="2 3">
    <name type="scientific">Botrytis elliptica</name>
    <dbReference type="NCBI Taxonomy" id="278938"/>
    <lineage>
        <taxon>Eukaryota</taxon>
        <taxon>Fungi</taxon>
        <taxon>Dikarya</taxon>
        <taxon>Ascomycota</taxon>
        <taxon>Pezizomycotina</taxon>
        <taxon>Leotiomycetes</taxon>
        <taxon>Helotiales</taxon>
        <taxon>Sclerotiniaceae</taxon>
        <taxon>Botrytis</taxon>
    </lineage>
</organism>
<dbReference type="PANTHER" id="PTHR38248:SF2">
    <property type="entry name" value="FUNK1 11"/>
    <property type="match status" value="1"/>
</dbReference>
<dbReference type="InterPro" id="IPR021660">
    <property type="entry name" value="DUF3253"/>
</dbReference>
<dbReference type="InterPro" id="IPR036388">
    <property type="entry name" value="WH-like_DNA-bd_sf"/>
</dbReference>
<evidence type="ECO:0000259" key="1">
    <source>
        <dbReference type="Pfam" id="PF17667"/>
    </source>
</evidence>
<keyword evidence="3" id="KW-1185">Reference proteome</keyword>
<dbReference type="Pfam" id="PF11625">
    <property type="entry name" value="DUF3253"/>
    <property type="match status" value="1"/>
</dbReference>
<dbReference type="Proteomes" id="UP000297229">
    <property type="component" value="Unassembled WGS sequence"/>
</dbReference>
<dbReference type="InterPro" id="IPR040976">
    <property type="entry name" value="Pkinase_fungal"/>
</dbReference>
<gene>
    <name evidence="2" type="ORF">BELL_0197g00040</name>
</gene>
<dbReference type="SUPFAM" id="SSF46785">
    <property type="entry name" value="Winged helix' DNA-binding domain"/>
    <property type="match status" value="1"/>
</dbReference>
<name>A0A4Z1K320_9HELO</name>
<dbReference type="InterPro" id="IPR036390">
    <property type="entry name" value="WH_DNA-bd_sf"/>
</dbReference>
<dbReference type="EMBL" id="PQXM01000196">
    <property type="protein sequence ID" value="TGO75697.1"/>
    <property type="molecule type" value="Genomic_DNA"/>
</dbReference>
<feature type="domain" description="Fungal-type protein kinase" evidence="1">
    <location>
        <begin position="67"/>
        <end position="141"/>
    </location>
</feature>
<dbReference type="Pfam" id="PF17667">
    <property type="entry name" value="Pkinase_fungal"/>
    <property type="match status" value="1"/>
</dbReference>
<proteinExistence type="predicted"/>